<protein>
    <submittedName>
        <fullName evidence="1">Uncharacterized protein</fullName>
    </submittedName>
</protein>
<evidence type="ECO:0000313" key="1">
    <source>
        <dbReference type="EMBL" id="KAK8489438.1"/>
    </source>
</evidence>
<accession>A0ABR2A8U1</accession>
<dbReference type="EMBL" id="JBBPBN010000313">
    <property type="protein sequence ID" value="KAK8489438.1"/>
    <property type="molecule type" value="Genomic_DNA"/>
</dbReference>
<organism evidence="1 2">
    <name type="scientific">Hibiscus sabdariffa</name>
    <name type="common">roselle</name>
    <dbReference type="NCBI Taxonomy" id="183260"/>
    <lineage>
        <taxon>Eukaryota</taxon>
        <taxon>Viridiplantae</taxon>
        <taxon>Streptophyta</taxon>
        <taxon>Embryophyta</taxon>
        <taxon>Tracheophyta</taxon>
        <taxon>Spermatophyta</taxon>
        <taxon>Magnoliopsida</taxon>
        <taxon>eudicotyledons</taxon>
        <taxon>Gunneridae</taxon>
        <taxon>Pentapetalae</taxon>
        <taxon>rosids</taxon>
        <taxon>malvids</taxon>
        <taxon>Malvales</taxon>
        <taxon>Malvaceae</taxon>
        <taxon>Malvoideae</taxon>
        <taxon>Hibiscus</taxon>
    </lineage>
</organism>
<sequence>MQHAQEFIRLKLNWRKNKLFPHEGRERYHERWTAYIKSSGLQTQAISIMKFISNHIADFPKKGDSDLGYAVIRPLQSLGIEKEL</sequence>
<gene>
    <name evidence="1" type="ORF">V6N11_000373</name>
</gene>
<keyword evidence="2" id="KW-1185">Reference proteome</keyword>
<evidence type="ECO:0000313" key="2">
    <source>
        <dbReference type="Proteomes" id="UP001396334"/>
    </source>
</evidence>
<comment type="caution">
    <text evidence="1">The sequence shown here is derived from an EMBL/GenBank/DDBJ whole genome shotgun (WGS) entry which is preliminary data.</text>
</comment>
<reference evidence="1 2" key="1">
    <citation type="journal article" date="2024" name="G3 (Bethesda)">
        <title>Genome assembly of Hibiscus sabdariffa L. provides insights into metabolisms of medicinal natural products.</title>
        <authorList>
            <person name="Kim T."/>
        </authorList>
    </citation>
    <scope>NUCLEOTIDE SEQUENCE [LARGE SCALE GENOMIC DNA]</scope>
    <source>
        <strain evidence="1">TK-2024</strain>
        <tissue evidence="1">Old leaves</tissue>
    </source>
</reference>
<proteinExistence type="predicted"/>
<name>A0ABR2A8U1_9ROSI</name>
<dbReference type="Proteomes" id="UP001396334">
    <property type="component" value="Unassembled WGS sequence"/>
</dbReference>